<evidence type="ECO:0000313" key="3">
    <source>
        <dbReference type="EMBL" id="KAK1435939.1"/>
    </source>
</evidence>
<dbReference type="Proteomes" id="UP001229421">
    <property type="component" value="Unassembled WGS sequence"/>
</dbReference>
<feature type="domain" description="Agenet" evidence="2">
    <location>
        <begin position="333"/>
        <end position="389"/>
    </location>
</feature>
<feature type="domain" description="Agenet" evidence="2">
    <location>
        <begin position="262"/>
        <end position="330"/>
    </location>
</feature>
<organism evidence="3 4">
    <name type="scientific">Tagetes erecta</name>
    <name type="common">African marigold</name>
    <dbReference type="NCBI Taxonomy" id="13708"/>
    <lineage>
        <taxon>Eukaryota</taxon>
        <taxon>Viridiplantae</taxon>
        <taxon>Streptophyta</taxon>
        <taxon>Embryophyta</taxon>
        <taxon>Tracheophyta</taxon>
        <taxon>Spermatophyta</taxon>
        <taxon>Magnoliopsida</taxon>
        <taxon>eudicotyledons</taxon>
        <taxon>Gunneridae</taxon>
        <taxon>Pentapetalae</taxon>
        <taxon>asterids</taxon>
        <taxon>campanulids</taxon>
        <taxon>Asterales</taxon>
        <taxon>Asteraceae</taxon>
        <taxon>Asteroideae</taxon>
        <taxon>Heliantheae alliance</taxon>
        <taxon>Tageteae</taxon>
        <taxon>Tagetes</taxon>
    </lineage>
</organism>
<dbReference type="EMBL" id="JAUHHV010000001">
    <property type="protein sequence ID" value="KAK1435939.1"/>
    <property type="molecule type" value="Genomic_DNA"/>
</dbReference>
<accession>A0AAD8L7Y8</accession>
<name>A0AAD8L7Y8_TARER</name>
<dbReference type="CDD" id="cd20405">
    <property type="entry name" value="Tudor_Agenet_AtDUF_rpt1_3"/>
    <property type="match status" value="2"/>
</dbReference>
<reference evidence="3" key="1">
    <citation type="journal article" date="2023" name="bioRxiv">
        <title>Improved chromosome-level genome assembly for marigold (Tagetes erecta).</title>
        <authorList>
            <person name="Jiang F."/>
            <person name="Yuan L."/>
            <person name="Wang S."/>
            <person name="Wang H."/>
            <person name="Xu D."/>
            <person name="Wang A."/>
            <person name="Fan W."/>
        </authorList>
    </citation>
    <scope>NUCLEOTIDE SEQUENCE</scope>
    <source>
        <strain evidence="3">WSJ</strain>
        <tissue evidence="3">Leaf</tissue>
    </source>
</reference>
<feature type="compositionally biased region" description="Basic and acidic residues" evidence="1">
    <location>
        <begin position="56"/>
        <end position="66"/>
    </location>
</feature>
<dbReference type="PANTHER" id="PTHR31917">
    <property type="entry name" value="AGENET DOMAIN-CONTAINING PROTEIN-RELATED"/>
    <property type="match status" value="1"/>
</dbReference>
<evidence type="ECO:0000313" key="4">
    <source>
        <dbReference type="Proteomes" id="UP001229421"/>
    </source>
</evidence>
<comment type="caution">
    <text evidence="3">The sequence shown here is derived from an EMBL/GenBank/DDBJ whole genome shotgun (WGS) entry which is preliminary data.</text>
</comment>
<feature type="domain" description="Agenet" evidence="2">
    <location>
        <begin position="174"/>
        <end position="230"/>
    </location>
</feature>
<feature type="domain" description="Agenet" evidence="2">
    <location>
        <begin position="103"/>
        <end position="171"/>
    </location>
</feature>
<dbReference type="SMART" id="SM00743">
    <property type="entry name" value="Agenet"/>
    <property type="match status" value="4"/>
</dbReference>
<gene>
    <name evidence="3" type="ORF">QVD17_01712</name>
</gene>
<protein>
    <recommendedName>
        <fullName evidence="2">Agenet domain-containing protein</fullName>
    </recommendedName>
</protein>
<dbReference type="InterPro" id="IPR008395">
    <property type="entry name" value="Agenet-like_dom"/>
</dbReference>
<evidence type="ECO:0000256" key="1">
    <source>
        <dbReference type="SAM" id="MobiDB-lite"/>
    </source>
</evidence>
<dbReference type="InterPro" id="IPR014002">
    <property type="entry name" value="Agenet_dom_plant"/>
</dbReference>
<proteinExistence type="predicted"/>
<feature type="region of interest" description="Disordered" evidence="1">
    <location>
        <begin position="56"/>
        <end position="77"/>
    </location>
</feature>
<dbReference type="Pfam" id="PF05641">
    <property type="entry name" value="Agenet"/>
    <property type="match status" value="2"/>
</dbReference>
<dbReference type="CDD" id="cd20406">
    <property type="entry name" value="Tudor_Agenet_AtDUF_rpt2_4"/>
    <property type="match status" value="1"/>
</dbReference>
<dbReference type="AlphaFoldDB" id="A0AAD8L7Y8"/>
<keyword evidence="4" id="KW-1185">Reference proteome</keyword>
<dbReference type="PANTHER" id="PTHR31917:SF147">
    <property type="entry name" value="AGENET DOMAIN-CONTAINING PROTEIN"/>
    <property type="match status" value="1"/>
</dbReference>
<sequence length="395" mass="45280">MHCLVQSLSSFVCAKSDLSPRVLMSTKISINCYNHDELSLIRGNLKNRNVRKLNDYDHHHDADDGSSRVYSPQQEKSTHDLILKSKKGTKIRIIYSGRDSKPATCQKGARVEVRSHEDGYHGARYGATVVGPVGDDKILVQYDTLTTDDQMHPLVEMACVSDIRPLPPVITREHRFNMLEEVDAWFHDGWWVGVVIKVLPKLKYVVYFWTTNEELEFEHSNLRSHQEFINEKWVASFSRPKLTENPSLERMKLKTSGRTSMADLLCGSKVEIAHGAGRFLSTWYPAVILGPVSNGKYLVEYRTLKTKNGSELVEEEVDVLCIRPSPPISQQAHQFKLQDSVDAWDGNGWRIGQIHTTMKDFKYEVYFWATKTVVEFEHAYLRPHQDFINGVWLGN</sequence>
<evidence type="ECO:0000259" key="2">
    <source>
        <dbReference type="SMART" id="SM00743"/>
    </source>
</evidence>